<dbReference type="EMBL" id="BPLR01003770">
    <property type="protein sequence ID" value="GIX88453.1"/>
    <property type="molecule type" value="Genomic_DNA"/>
</dbReference>
<dbReference type="AlphaFoldDB" id="A0AAV4NUP3"/>
<protein>
    <submittedName>
        <fullName evidence="1">Uncharacterized protein</fullName>
    </submittedName>
</protein>
<dbReference type="Proteomes" id="UP001054945">
    <property type="component" value="Unassembled WGS sequence"/>
</dbReference>
<organism evidence="1 2">
    <name type="scientific">Caerostris extrusa</name>
    <name type="common">Bark spider</name>
    <name type="synonym">Caerostris bankana</name>
    <dbReference type="NCBI Taxonomy" id="172846"/>
    <lineage>
        <taxon>Eukaryota</taxon>
        <taxon>Metazoa</taxon>
        <taxon>Ecdysozoa</taxon>
        <taxon>Arthropoda</taxon>
        <taxon>Chelicerata</taxon>
        <taxon>Arachnida</taxon>
        <taxon>Araneae</taxon>
        <taxon>Araneomorphae</taxon>
        <taxon>Entelegynae</taxon>
        <taxon>Araneoidea</taxon>
        <taxon>Araneidae</taxon>
        <taxon>Caerostris</taxon>
    </lineage>
</organism>
<accession>A0AAV4NUP3</accession>
<sequence>MASIPVGPERPDPVIGEWTISTRPLQHHRSPFQSIQPILEHQRLPSAVSDTLSSTSIRRHLVCIGMVTPRAYIRFIMIAF</sequence>
<reference evidence="1 2" key="1">
    <citation type="submission" date="2021-06" db="EMBL/GenBank/DDBJ databases">
        <title>Caerostris extrusa draft genome.</title>
        <authorList>
            <person name="Kono N."/>
            <person name="Arakawa K."/>
        </authorList>
    </citation>
    <scope>NUCLEOTIDE SEQUENCE [LARGE SCALE GENOMIC DNA]</scope>
</reference>
<evidence type="ECO:0000313" key="1">
    <source>
        <dbReference type="EMBL" id="GIX88453.1"/>
    </source>
</evidence>
<comment type="caution">
    <text evidence="1">The sequence shown here is derived from an EMBL/GenBank/DDBJ whole genome shotgun (WGS) entry which is preliminary data.</text>
</comment>
<keyword evidence="2" id="KW-1185">Reference proteome</keyword>
<evidence type="ECO:0000313" key="2">
    <source>
        <dbReference type="Proteomes" id="UP001054945"/>
    </source>
</evidence>
<name>A0AAV4NUP3_CAEEX</name>
<gene>
    <name evidence="1" type="ORF">CEXT_413581</name>
</gene>
<proteinExistence type="predicted"/>